<dbReference type="AlphaFoldDB" id="A0A3P9B1Y0"/>
<evidence type="ECO:0000313" key="6">
    <source>
        <dbReference type="Proteomes" id="UP000265160"/>
    </source>
</evidence>
<dbReference type="SMART" id="SM00406">
    <property type="entry name" value="IGv"/>
    <property type="match status" value="1"/>
</dbReference>
<name>A0A3P9B1Y0_9CICH</name>
<dbReference type="Proteomes" id="UP000265160">
    <property type="component" value="Unplaced"/>
</dbReference>
<sequence>MLLMSLTSHFVSSLSDINTTAGQNVILPCRAPNYNIIVADWSRADLGSEYVLLYRDDLFVPDNQHPSFKNRVDLQDRQMKDGDVSLTLKDVTINDSGTYECRVLQRGNNRGKRAVIVSSELTGALSSDALKIITRTEELLLQMFLVIVCVALFIQNRNHQNTVTLMNIKELI</sequence>
<dbReference type="InterPro" id="IPR007110">
    <property type="entry name" value="Ig-like_dom"/>
</dbReference>
<evidence type="ECO:0000256" key="3">
    <source>
        <dbReference type="ARBA" id="ARBA00023319"/>
    </source>
</evidence>
<evidence type="ECO:0000256" key="1">
    <source>
        <dbReference type="ARBA" id="ARBA00004370"/>
    </source>
</evidence>
<feature type="domain" description="Ig-like" evidence="4">
    <location>
        <begin position="8"/>
        <end position="118"/>
    </location>
</feature>
<reference evidence="5" key="2">
    <citation type="submission" date="2025-09" db="UniProtKB">
        <authorList>
            <consortium name="Ensembl"/>
        </authorList>
    </citation>
    <scope>IDENTIFICATION</scope>
</reference>
<dbReference type="GO" id="GO:0050852">
    <property type="term" value="P:T cell receptor signaling pathway"/>
    <property type="evidence" value="ECO:0007669"/>
    <property type="project" value="TreeGrafter"/>
</dbReference>
<accession>A0A3P9B1Y0</accession>
<keyword evidence="2" id="KW-0472">Membrane</keyword>
<comment type="subcellular location">
    <subcellularLocation>
        <location evidence="1">Membrane</location>
    </subcellularLocation>
</comment>
<organism evidence="5 6">
    <name type="scientific">Maylandia zebra</name>
    <name type="common">zebra mbuna</name>
    <dbReference type="NCBI Taxonomy" id="106582"/>
    <lineage>
        <taxon>Eukaryota</taxon>
        <taxon>Metazoa</taxon>
        <taxon>Chordata</taxon>
        <taxon>Craniata</taxon>
        <taxon>Vertebrata</taxon>
        <taxon>Euteleostomi</taxon>
        <taxon>Actinopterygii</taxon>
        <taxon>Neopterygii</taxon>
        <taxon>Teleostei</taxon>
        <taxon>Neoteleostei</taxon>
        <taxon>Acanthomorphata</taxon>
        <taxon>Ovalentaria</taxon>
        <taxon>Cichlomorphae</taxon>
        <taxon>Cichliformes</taxon>
        <taxon>Cichlidae</taxon>
        <taxon>African cichlids</taxon>
        <taxon>Pseudocrenilabrinae</taxon>
        <taxon>Haplochromini</taxon>
        <taxon>Maylandia</taxon>
        <taxon>Maylandia zebra complex</taxon>
    </lineage>
</organism>
<reference evidence="5" key="1">
    <citation type="submission" date="2025-08" db="UniProtKB">
        <authorList>
            <consortium name="Ensembl"/>
        </authorList>
    </citation>
    <scope>IDENTIFICATION</scope>
</reference>
<dbReference type="GO" id="GO:0005102">
    <property type="term" value="F:signaling receptor binding"/>
    <property type="evidence" value="ECO:0007669"/>
    <property type="project" value="TreeGrafter"/>
</dbReference>
<evidence type="ECO:0000256" key="2">
    <source>
        <dbReference type="ARBA" id="ARBA00023136"/>
    </source>
</evidence>
<evidence type="ECO:0000259" key="4">
    <source>
        <dbReference type="PROSITE" id="PS50835"/>
    </source>
</evidence>
<dbReference type="PANTHER" id="PTHR24100">
    <property type="entry name" value="BUTYROPHILIN"/>
    <property type="match status" value="1"/>
</dbReference>
<dbReference type="InterPro" id="IPR013783">
    <property type="entry name" value="Ig-like_fold"/>
</dbReference>
<dbReference type="PANTHER" id="PTHR24100:SF151">
    <property type="entry name" value="ICOS LIGAND"/>
    <property type="match status" value="1"/>
</dbReference>
<dbReference type="Pfam" id="PF07686">
    <property type="entry name" value="V-set"/>
    <property type="match status" value="1"/>
</dbReference>
<dbReference type="SMART" id="SM00409">
    <property type="entry name" value="IG"/>
    <property type="match status" value="1"/>
</dbReference>
<evidence type="ECO:0000313" key="5">
    <source>
        <dbReference type="Ensembl" id="ENSMZEP00005003926.1"/>
    </source>
</evidence>
<dbReference type="GO" id="GO:0001817">
    <property type="term" value="P:regulation of cytokine production"/>
    <property type="evidence" value="ECO:0007669"/>
    <property type="project" value="TreeGrafter"/>
</dbReference>
<keyword evidence="3" id="KW-0393">Immunoglobulin domain</keyword>
<dbReference type="InterPro" id="IPR013106">
    <property type="entry name" value="Ig_V-set"/>
</dbReference>
<dbReference type="PROSITE" id="PS50835">
    <property type="entry name" value="IG_LIKE"/>
    <property type="match status" value="1"/>
</dbReference>
<dbReference type="SUPFAM" id="SSF48726">
    <property type="entry name" value="Immunoglobulin"/>
    <property type="match status" value="1"/>
</dbReference>
<protein>
    <recommendedName>
        <fullName evidence="4">Ig-like domain-containing protein</fullName>
    </recommendedName>
</protein>
<dbReference type="GO" id="GO:0009897">
    <property type="term" value="C:external side of plasma membrane"/>
    <property type="evidence" value="ECO:0007669"/>
    <property type="project" value="TreeGrafter"/>
</dbReference>
<dbReference type="Ensembl" id="ENSMZET00005004086.1">
    <property type="protein sequence ID" value="ENSMZEP00005003926.1"/>
    <property type="gene ID" value="ENSMZEG00005003033.1"/>
</dbReference>
<proteinExistence type="predicted"/>
<dbReference type="GeneTree" id="ENSGT01150000287038"/>
<dbReference type="InterPro" id="IPR036179">
    <property type="entry name" value="Ig-like_dom_sf"/>
</dbReference>
<dbReference type="InterPro" id="IPR050504">
    <property type="entry name" value="IgSF_BTN/MOG"/>
</dbReference>
<dbReference type="InterPro" id="IPR003599">
    <property type="entry name" value="Ig_sub"/>
</dbReference>
<dbReference type="Gene3D" id="2.60.40.10">
    <property type="entry name" value="Immunoglobulins"/>
    <property type="match status" value="1"/>
</dbReference>
<keyword evidence="6" id="KW-1185">Reference proteome</keyword>